<comment type="similarity">
    <text evidence="2">Belongs to the PilY1 family.</text>
</comment>
<organism evidence="9 10">
    <name type="scientific">Rheinheimera maricola</name>
    <dbReference type="NCBI Taxonomy" id="2793282"/>
    <lineage>
        <taxon>Bacteria</taxon>
        <taxon>Pseudomonadati</taxon>
        <taxon>Pseudomonadota</taxon>
        <taxon>Gammaproteobacteria</taxon>
        <taxon>Chromatiales</taxon>
        <taxon>Chromatiaceae</taxon>
        <taxon>Rheinheimera</taxon>
    </lineage>
</organism>
<accession>A0ABS7XAF6</accession>
<comment type="caution">
    <text evidence="9">The sequence shown here is derived from an EMBL/GenBank/DDBJ whole genome shotgun (WGS) entry which is preliminary data.</text>
</comment>
<evidence type="ECO:0000256" key="3">
    <source>
        <dbReference type="ARBA" id="ARBA00022558"/>
    </source>
</evidence>
<keyword evidence="3" id="KW-1029">Fimbrium biogenesis</keyword>
<dbReference type="Pfam" id="PF05567">
    <property type="entry name" value="T4P_PilY1"/>
    <property type="match status" value="1"/>
</dbReference>
<protein>
    <submittedName>
        <fullName evidence="9">Pilus assembly protein PilY</fullName>
    </submittedName>
</protein>
<feature type="domain" description="PilY1 beta-propeller" evidence="8">
    <location>
        <begin position="654"/>
        <end position="964"/>
    </location>
</feature>
<dbReference type="InterPro" id="IPR008707">
    <property type="entry name" value="B-propeller_PilY1"/>
</dbReference>
<evidence type="ECO:0000313" key="10">
    <source>
        <dbReference type="Proteomes" id="UP000663814"/>
    </source>
</evidence>
<comment type="subcellular location">
    <subcellularLocation>
        <location evidence="1">Fimbrium</location>
    </subcellularLocation>
</comment>
<dbReference type="SUPFAM" id="SSF50998">
    <property type="entry name" value="Quinoprotein alcohol dehydrogenase-like"/>
    <property type="match status" value="1"/>
</dbReference>
<evidence type="ECO:0000256" key="4">
    <source>
        <dbReference type="ARBA" id="ARBA00022723"/>
    </source>
</evidence>
<evidence type="ECO:0000256" key="5">
    <source>
        <dbReference type="ARBA" id="ARBA00022837"/>
    </source>
</evidence>
<evidence type="ECO:0000259" key="8">
    <source>
        <dbReference type="Pfam" id="PF05567"/>
    </source>
</evidence>
<proteinExistence type="inferred from homology"/>
<keyword evidence="5" id="KW-0106">Calcium</keyword>
<keyword evidence="10" id="KW-1185">Reference proteome</keyword>
<evidence type="ECO:0000256" key="1">
    <source>
        <dbReference type="ARBA" id="ARBA00004561"/>
    </source>
</evidence>
<dbReference type="RefSeq" id="WP_224673433.1">
    <property type="nucleotide sequence ID" value="NZ_JAERPS020000004.1"/>
</dbReference>
<dbReference type="EMBL" id="JAERPS020000004">
    <property type="protein sequence ID" value="MBZ9612535.1"/>
    <property type="molecule type" value="Genomic_DNA"/>
</dbReference>
<evidence type="ECO:0000256" key="7">
    <source>
        <dbReference type="SAM" id="SignalP"/>
    </source>
</evidence>
<dbReference type="Proteomes" id="UP000663814">
    <property type="component" value="Unassembled WGS sequence"/>
</dbReference>
<keyword evidence="6" id="KW-0281">Fimbrium</keyword>
<keyword evidence="4" id="KW-0479">Metal-binding</keyword>
<evidence type="ECO:0000313" key="9">
    <source>
        <dbReference type="EMBL" id="MBZ9612535.1"/>
    </source>
</evidence>
<feature type="chain" id="PRO_5047213395" evidence="7">
    <location>
        <begin position="28"/>
        <end position="1134"/>
    </location>
</feature>
<reference evidence="9 10" key="2">
    <citation type="submission" date="2021-08" db="EMBL/GenBank/DDBJ databases">
        <title>Rheinheimera aquimaris sp. nov., isolated from seawater of the East Sea in Korea.</title>
        <authorList>
            <person name="Kim K.H."/>
            <person name="Wenting R."/>
            <person name="Kim K.R."/>
            <person name="Jeon C.O."/>
        </authorList>
    </citation>
    <scope>NUCLEOTIDE SEQUENCE [LARGE SCALE GENOMIC DNA]</scope>
    <source>
        <strain evidence="9 10">MA-13</strain>
    </source>
</reference>
<sequence>MKMPIFNLSLKLAFIASALLGAATAHAAIEISDTPLQTGSSVPPNIMFIIDDSGSMHFELLPDEIIKSDSRYIFPRADGVYGSSDYNNYVPTVESGEAYNAFARSAQNNKSYYDPSVTYKPWVSASGDSFPDANPECAWHNPMSTGSCPSGSVNDKARDLTVNNGRYNSNRWYKCDSSGSCSYDTNNRSFWPATYFYHNGGNAWQWSNYTKVEIKSSVSSYNGHGRDQRSDCSAGVCTYAQEIKNFANWYTYHRSRILTSRAGIGRAFVGQSEKMRVGFGALNKGSSSVDSVNTSVIVRGVREFKDAAKTNFYSDLYGRDIPASGTPLLSALDAAGRYYSRQDSKGPWGLNPGSGTEQPSDHISCRQSFTILMTDGYWSDGNTASGVNNQDGSTGETILRPVGDTGASYRYSPIAPFSDSHSTTLADVAMKYWKNDLRDLDNRVPTSSINPAFWQHMVTFGVGLGVFGSVQPDDAFAAINNGTTINWASPFAGSTAQKNSAKIDDLLHASVNGRGGFFTADKPDEFANQLERTLNTIVERVASASNLAGTTTSLQAENYVYQGSFNSGVWSGSLKSFDIDDVDTPVWESNFPAWGDRNILFGRTNGTTDVFTPSVVTADGNALSGNTSLINYLRGDKSLEEGTGGIYRRRASLLGDIANSSPAYVAAPANRNYQRYQWDGASSYRAYLTANSARAPVIYVGANDGMLHAFNGTNGLEVMAYLPRQMLTASADLASYADPDYIHKYYVDGSPIASEAYIAGSWRTILLGSLGRGGNSLFAIDVSTPGALSSDKVLWDKDFAELGITTNKPVIARLNNDKWAAIVGYGYNNSSNKAGLLVIDLENGNVIKRLETASGVPNGVGQVEGWDANGDGNTDWFFAGDILGNIWKFDLSSTNTAMWNVAYGGEPLFTAVDSSGNAQAITGGVTLTPELETGYLWLFFGSGKMLSAEDPLRSDENTWYGIRDGLVINGRSDLKAREIIAQEDNARVIESGAPNDMTGLRGWYIDLADERERIVNRPQVIGSSLVVNTIVPGNNDCNPQGSGWVMAVSPFTGSKLNYMFFDRNRDGEVDNDDGLEVDGQQQSVGGMRFDGQPGEPVFFDDQMVFGKTDTRIENVEVAPEVIRGRVSWREITNQ</sequence>
<dbReference type="InterPro" id="IPR011047">
    <property type="entry name" value="Quinoprotein_ADH-like_sf"/>
</dbReference>
<reference evidence="9 10" key="1">
    <citation type="submission" date="2020-12" db="EMBL/GenBank/DDBJ databases">
        <authorList>
            <person name="Ruan W."/>
            <person name="Khan S.A."/>
            <person name="Jeon C.O."/>
        </authorList>
    </citation>
    <scope>NUCLEOTIDE SEQUENCE [LARGE SCALE GENOMIC DNA]</scope>
    <source>
        <strain evidence="9 10">MA-13</strain>
    </source>
</reference>
<evidence type="ECO:0000256" key="6">
    <source>
        <dbReference type="ARBA" id="ARBA00023263"/>
    </source>
</evidence>
<keyword evidence="7" id="KW-0732">Signal</keyword>
<name>A0ABS7XAF6_9GAMM</name>
<feature type="signal peptide" evidence="7">
    <location>
        <begin position="1"/>
        <end position="27"/>
    </location>
</feature>
<gene>
    <name evidence="9" type="ORF">I4W93_013100</name>
</gene>
<evidence type="ECO:0000256" key="2">
    <source>
        <dbReference type="ARBA" id="ARBA00008387"/>
    </source>
</evidence>